<dbReference type="InterPro" id="IPR050301">
    <property type="entry name" value="NTE"/>
</dbReference>
<dbReference type="SUPFAM" id="SSF52151">
    <property type="entry name" value="FabD/lysophospholipase-like"/>
    <property type="match status" value="1"/>
</dbReference>
<dbReference type="PANTHER" id="PTHR14226">
    <property type="entry name" value="NEUROPATHY TARGET ESTERASE/SWISS CHEESE D.MELANOGASTER"/>
    <property type="match status" value="1"/>
</dbReference>
<evidence type="ECO:0000256" key="1">
    <source>
        <dbReference type="ARBA" id="ARBA00022801"/>
    </source>
</evidence>
<dbReference type="AlphaFoldDB" id="A0AAW7YN57"/>
<dbReference type="PROSITE" id="PS51635">
    <property type="entry name" value="PNPLA"/>
    <property type="match status" value="1"/>
</dbReference>
<keyword evidence="3 4" id="KW-0443">Lipid metabolism</keyword>
<accession>A0AAW7YN57</accession>
<keyword evidence="2 4" id="KW-0442">Lipid degradation</keyword>
<feature type="short sequence motif" description="GXGXXG" evidence="4">
    <location>
        <begin position="11"/>
        <end position="16"/>
    </location>
</feature>
<dbReference type="PANTHER" id="PTHR14226:SF29">
    <property type="entry name" value="NEUROPATHY TARGET ESTERASE SWS"/>
    <property type="match status" value="1"/>
</dbReference>
<dbReference type="InterPro" id="IPR016035">
    <property type="entry name" value="Acyl_Trfase/lysoPLipase"/>
</dbReference>
<feature type="short sequence motif" description="GXSXG" evidence="4">
    <location>
        <begin position="42"/>
        <end position="46"/>
    </location>
</feature>
<reference evidence="6" key="1">
    <citation type="submission" date="2023-07" db="EMBL/GenBank/DDBJ databases">
        <title>Genome content predicts the carbon catabolic preferences of heterotrophic bacteria.</title>
        <authorList>
            <person name="Gralka M."/>
        </authorList>
    </citation>
    <scope>NUCLEOTIDE SEQUENCE</scope>
    <source>
        <strain evidence="6">E2R20</strain>
    </source>
</reference>
<feature type="active site" description="Proton acceptor" evidence="4">
    <location>
        <position position="186"/>
    </location>
</feature>
<organism evidence="6 7">
    <name type="scientific">Staphylococcus pasteuri_A</name>
    <dbReference type="NCBI Taxonomy" id="3062664"/>
    <lineage>
        <taxon>Bacteria</taxon>
        <taxon>Bacillati</taxon>
        <taxon>Bacillota</taxon>
        <taxon>Bacilli</taxon>
        <taxon>Bacillales</taxon>
        <taxon>Staphylococcaceae</taxon>
        <taxon>Staphylococcus</taxon>
    </lineage>
</organism>
<evidence type="ECO:0000256" key="3">
    <source>
        <dbReference type="ARBA" id="ARBA00023098"/>
    </source>
</evidence>
<dbReference type="EMBL" id="JAUOQO010000004">
    <property type="protein sequence ID" value="MDO6573655.1"/>
    <property type="molecule type" value="Genomic_DNA"/>
</dbReference>
<evidence type="ECO:0000313" key="6">
    <source>
        <dbReference type="EMBL" id="MDO6573655.1"/>
    </source>
</evidence>
<dbReference type="Gene3D" id="3.40.1090.10">
    <property type="entry name" value="Cytosolic phospholipase A2 catalytic domain"/>
    <property type="match status" value="2"/>
</dbReference>
<comment type="caution">
    <text evidence="6">The sequence shown here is derived from an EMBL/GenBank/DDBJ whole genome shotgun (WGS) entry which is preliminary data.</text>
</comment>
<keyword evidence="7" id="KW-1185">Reference proteome</keyword>
<protein>
    <submittedName>
        <fullName evidence="6">Patatin-like phospholipase family protein</fullName>
    </submittedName>
</protein>
<dbReference type="GO" id="GO:0016787">
    <property type="term" value="F:hydrolase activity"/>
    <property type="evidence" value="ECO:0007669"/>
    <property type="project" value="UniProtKB-UniRule"/>
</dbReference>
<dbReference type="Proteomes" id="UP001170310">
    <property type="component" value="Unassembled WGS sequence"/>
</dbReference>
<evidence type="ECO:0000256" key="4">
    <source>
        <dbReference type="PROSITE-ProRule" id="PRU01161"/>
    </source>
</evidence>
<feature type="domain" description="PNPLA" evidence="5">
    <location>
        <begin position="7"/>
        <end position="200"/>
    </location>
</feature>
<dbReference type="InterPro" id="IPR002641">
    <property type="entry name" value="PNPLA_dom"/>
</dbReference>
<feature type="short sequence motif" description="DGA/G" evidence="4">
    <location>
        <begin position="186"/>
        <end position="188"/>
    </location>
</feature>
<keyword evidence="1 4" id="KW-0378">Hydrolase</keyword>
<evidence type="ECO:0000259" key="5">
    <source>
        <dbReference type="PROSITE" id="PS51635"/>
    </source>
</evidence>
<sequence length="280" mass="29908">MSKDKALVLGGGGITGIAWEAGVLAGLIDSGIKMNQVDKILGSSAGSFVGAILANNQNMQAYYQDLATHHSESDNAQLDPAIYGLWTKAFIKGRDNEQLIGQYLGDIINSHPSNVSPETRSDSIQQRLGNAKWTDQLEITAINARTGKLSTFNENSGVSLKEAVTASGAVPGLWPHINLLGESWIDGGMVSSTNAMLVSDYQDIIILAPLSQKLGQVPSVYEEAEKLKEQSNVTLIVPDENSKGSIGQNIYSSKNIKEIGDAGYEQGKTLATSLTENIEN</sequence>
<dbReference type="Pfam" id="PF01734">
    <property type="entry name" value="Patatin"/>
    <property type="match status" value="1"/>
</dbReference>
<proteinExistence type="predicted"/>
<name>A0AAW7YN57_9STAP</name>
<feature type="active site" description="Nucleophile" evidence="4">
    <location>
        <position position="44"/>
    </location>
</feature>
<dbReference type="RefSeq" id="WP_029056631.1">
    <property type="nucleotide sequence ID" value="NZ_JAUOQO010000004.1"/>
</dbReference>
<evidence type="ECO:0000313" key="7">
    <source>
        <dbReference type="Proteomes" id="UP001170310"/>
    </source>
</evidence>
<gene>
    <name evidence="6" type="ORF">Q4528_05730</name>
</gene>
<evidence type="ECO:0000256" key="2">
    <source>
        <dbReference type="ARBA" id="ARBA00022963"/>
    </source>
</evidence>
<dbReference type="GO" id="GO:0016042">
    <property type="term" value="P:lipid catabolic process"/>
    <property type="evidence" value="ECO:0007669"/>
    <property type="project" value="UniProtKB-UniRule"/>
</dbReference>